<keyword evidence="4 6" id="KW-0472">Membrane</keyword>
<keyword evidence="8" id="KW-1185">Reference proteome</keyword>
<dbReference type="Proteomes" id="UP000215223">
    <property type="component" value="Unassembled WGS sequence"/>
</dbReference>
<feature type="transmembrane region" description="Helical" evidence="6">
    <location>
        <begin position="119"/>
        <end position="141"/>
    </location>
</feature>
<evidence type="ECO:0000256" key="2">
    <source>
        <dbReference type="ARBA" id="ARBA00022692"/>
    </source>
</evidence>
<dbReference type="PANTHER" id="PTHR42038:SF2">
    <property type="entry name" value="TERPENE CYCLASE AUSL"/>
    <property type="match status" value="1"/>
</dbReference>
<dbReference type="EMBL" id="NMQT01000022">
    <property type="protein sequence ID" value="OXM57562.1"/>
    <property type="molecule type" value="Genomic_DNA"/>
</dbReference>
<reference evidence="7 8" key="1">
    <citation type="submission" date="2017-07" db="EMBL/GenBank/DDBJ databases">
        <title>Amycolatopsis thailandensis Genome sequencing and assembly.</title>
        <authorList>
            <person name="Kaur N."/>
            <person name="Mayilraj S."/>
        </authorList>
    </citation>
    <scope>NUCLEOTIDE SEQUENCE [LARGE SCALE GENOMIC DNA]</scope>
    <source>
        <strain evidence="7 8">JCM 16380</strain>
    </source>
</reference>
<sequence>MNTRLTDPCGNDPANFVNVVDIACVPYSTLQIGLFSLGCVLWGMAYLLLLRNSLRNRFVEMPIVAACSNLAWEFAWAWLFEVDLGMAFTWAIRGWFLLDLVIFVLVLRHGRKQLRDPRGRGSVAVQLLVTAVVFAVLYTTLINQGLDNGMGAVSAYIAQLFISVLYYTLALRPDMPTALFSTAFGYLRTAGSAVMTVFMLLHYPESYFLLSMALLSAALDVGYLVLFNRKKRAEKRAEPLTAPPAPSPQPAGPPAKGS</sequence>
<evidence type="ECO:0000256" key="4">
    <source>
        <dbReference type="ARBA" id="ARBA00023136"/>
    </source>
</evidence>
<comment type="subcellular location">
    <subcellularLocation>
        <location evidence="1">Membrane</location>
        <topology evidence="1">Multi-pass membrane protein</topology>
    </subcellularLocation>
</comment>
<accession>A0A229SF74</accession>
<keyword evidence="2 6" id="KW-0812">Transmembrane</keyword>
<feature type="transmembrane region" description="Helical" evidence="6">
    <location>
        <begin position="153"/>
        <end position="171"/>
    </location>
</feature>
<feature type="transmembrane region" description="Helical" evidence="6">
    <location>
        <begin position="183"/>
        <end position="201"/>
    </location>
</feature>
<evidence type="ECO:0000256" key="6">
    <source>
        <dbReference type="SAM" id="Phobius"/>
    </source>
</evidence>
<proteinExistence type="predicted"/>
<dbReference type="GO" id="GO:0016020">
    <property type="term" value="C:membrane"/>
    <property type="evidence" value="ECO:0007669"/>
    <property type="project" value="UniProtKB-SubCell"/>
</dbReference>
<evidence type="ECO:0000313" key="7">
    <source>
        <dbReference type="EMBL" id="OXM57562.1"/>
    </source>
</evidence>
<dbReference type="RefSeq" id="WP_093933006.1">
    <property type="nucleotide sequence ID" value="NZ_NMQT01000022.1"/>
</dbReference>
<dbReference type="GO" id="GO:0016829">
    <property type="term" value="F:lyase activity"/>
    <property type="evidence" value="ECO:0007669"/>
    <property type="project" value="InterPro"/>
</dbReference>
<dbReference type="AlphaFoldDB" id="A0A229SF74"/>
<gene>
    <name evidence="7" type="ORF">CFP71_06985</name>
</gene>
<protein>
    <submittedName>
        <fullName evidence="7">Uncharacterized protein</fullName>
    </submittedName>
</protein>
<feature type="region of interest" description="Disordered" evidence="5">
    <location>
        <begin position="234"/>
        <end position="258"/>
    </location>
</feature>
<evidence type="ECO:0000256" key="1">
    <source>
        <dbReference type="ARBA" id="ARBA00004141"/>
    </source>
</evidence>
<evidence type="ECO:0000313" key="8">
    <source>
        <dbReference type="Proteomes" id="UP000215223"/>
    </source>
</evidence>
<dbReference type="InterPro" id="IPR039020">
    <property type="entry name" value="PaxB-like"/>
</dbReference>
<feature type="transmembrane region" description="Helical" evidence="6">
    <location>
        <begin position="207"/>
        <end position="226"/>
    </location>
</feature>
<feature type="transmembrane region" description="Helical" evidence="6">
    <location>
        <begin position="61"/>
        <end position="80"/>
    </location>
</feature>
<evidence type="ECO:0000256" key="5">
    <source>
        <dbReference type="SAM" id="MobiDB-lite"/>
    </source>
</evidence>
<name>A0A229SF74_9PSEU</name>
<feature type="compositionally biased region" description="Pro residues" evidence="5">
    <location>
        <begin position="241"/>
        <end position="258"/>
    </location>
</feature>
<dbReference type="Pfam" id="PF25129">
    <property type="entry name" value="Pyr4-TMTC"/>
    <property type="match status" value="1"/>
</dbReference>
<evidence type="ECO:0000256" key="3">
    <source>
        <dbReference type="ARBA" id="ARBA00022989"/>
    </source>
</evidence>
<dbReference type="OrthoDB" id="7825963at2"/>
<organism evidence="7 8">
    <name type="scientific">Amycolatopsis thailandensis</name>
    <dbReference type="NCBI Taxonomy" id="589330"/>
    <lineage>
        <taxon>Bacteria</taxon>
        <taxon>Bacillati</taxon>
        <taxon>Actinomycetota</taxon>
        <taxon>Actinomycetes</taxon>
        <taxon>Pseudonocardiales</taxon>
        <taxon>Pseudonocardiaceae</taxon>
        <taxon>Amycolatopsis</taxon>
    </lineage>
</organism>
<keyword evidence="3 6" id="KW-1133">Transmembrane helix</keyword>
<comment type="caution">
    <text evidence="7">The sequence shown here is derived from an EMBL/GenBank/DDBJ whole genome shotgun (WGS) entry which is preliminary data.</text>
</comment>
<dbReference type="PANTHER" id="PTHR42038">
    <property type="match status" value="1"/>
</dbReference>
<feature type="transmembrane region" description="Helical" evidence="6">
    <location>
        <begin position="86"/>
        <end position="107"/>
    </location>
</feature>
<feature type="transmembrane region" description="Helical" evidence="6">
    <location>
        <begin position="30"/>
        <end position="49"/>
    </location>
</feature>